<reference evidence="8 9" key="1">
    <citation type="submission" date="2020-04" db="EMBL/GenBank/DDBJ databases">
        <title>Perkinsus chesapeaki whole genome sequence.</title>
        <authorList>
            <person name="Bogema D.R."/>
        </authorList>
    </citation>
    <scope>NUCLEOTIDE SEQUENCE [LARGE SCALE GENOMIC DNA]</scope>
    <source>
        <strain evidence="8">ATCC PRA-425</strain>
    </source>
</reference>
<dbReference type="PROSITE" id="PS50103">
    <property type="entry name" value="ZF_C3H1"/>
    <property type="match status" value="1"/>
</dbReference>
<dbReference type="Gene3D" id="3.30.1370.210">
    <property type="match status" value="1"/>
</dbReference>
<feature type="compositionally biased region" description="Polar residues" evidence="6">
    <location>
        <begin position="359"/>
        <end position="370"/>
    </location>
</feature>
<evidence type="ECO:0000256" key="6">
    <source>
        <dbReference type="SAM" id="MobiDB-lite"/>
    </source>
</evidence>
<dbReference type="OrthoDB" id="410307at2759"/>
<evidence type="ECO:0000256" key="2">
    <source>
        <dbReference type="ARBA" id="ARBA00022737"/>
    </source>
</evidence>
<organism evidence="8 9">
    <name type="scientific">Perkinsus chesapeaki</name>
    <name type="common">Clam parasite</name>
    <name type="synonym">Perkinsus andrewsi</name>
    <dbReference type="NCBI Taxonomy" id="330153"/>
    <lineage>
        <taxon>Eukaryota</taxon>
        <taxon>Sar</taxon>
        <taxon>Alveolata</taxon>
        <taxon>Perkinsozoa</taxon>
        <taxon>Perkinsea</taxon>
        <taxon>Perkinsida</taxon>
        <taxon>Perkinsidae</taxon>
        <taxon>Perkinsus</taxon>
    </lineage>
</organism>
<keyword evidence="2" id="KW-0677">Repeat</keyword>
<keyword evidence="1 5" id="KW-0479">Metal-binding</keyword>
<proteinExistence type="predicted"/>
<dbReference type="GO" id="GO:0008270">
    <property type="term" value="F:zinc ion binding"/>
    <property type="evidence" value="ECO:0007669"/>
    <property type="project" value="UniProtKB-KW"/>
</dbReference>
<evidence type="ECO:0000259" key="7">
    <source>
        <dbReference type="PROSITE" id="PS50103"/>
    </source>
</evidence>
<feature type="compositionally biased region" description="Low complexity" evidence="6">
    <location>
        <begin position="73"/>
        <end position="88"/>
    </location>
</feature>
<feature type="zinc finger region" description="C3H1-type" evidence="5">
    <location>
        <begin position="94"/>
        <end position="121"/>
    </location>
</feature>
<keyword evidence="3 5" id="KW-0863">Zinc-finger</keyword>
<evidence type="ECO:0000256" key="4">
    <source>
        <dbReference type="ARBA" id="ARBA00022833"/>
    </source>
</evidence>
<dbReference type="PANTHER" id="PTHR12547">
    <property type="entry name" value="CCCH ZINC FINGER/TIS11-RELATED"/>
    <property type="match status" value="1"/>
</dbReference>
<dbReference type="Pfam" id="PF00642">
    <property type="entry name" value="zf-CCCH"/>
    <property type="match status" value="1"/>
</dbReference>
<dbReference type="Proteomes" id="UP000591131">
    <property type="component" value="Unassembled WGS sequence"/>
</dbReference>
<keyword evidence="9" id="KW-1185">Reference proteome</keyword>
<keyword evidence="4 5" id="KW-0862">Zinc</keyword>
<evidence type="ECO:0000256" key="5">
    <source>
        <dbReference type="PROSITE-ProRule" id="PRU00723"/>
    </source>
</evidence>
<name>A0A7J6M687_PERCH</name>
<dbReference type="InterPro" id="IPR000571">
    <property type="entry name" value="Znf_CCCH"/>
</dbReference>
<dbReference type="PANTHER" id="PTHR12547:SF18">
    <property type="entry name" value="PROTEIN TIS11"/>
    <property type="match status" value="1"/>
</dbReference>
<dbReference type="SMART" id="SM00356">
    <property type="entry name" value="ZnF_C3H1"/>
    <property type="match status" value="3"/>
</dbReference>
<dbReference type="SUPFAM" id="SSF90229">
    <property type="entry name" value="CCCH zinc finger"/>
    <property type="match status" value="1"/>
</dbReference>
<dbReference type="InterPro" id="IPR036855">
    <property type="entry name" value="Znf_CCCH_sf"/>
</dbReference>
<feature type="compositionally biased region" description="Low complexity" evidence="6">
    <location>
        <begin position="1"/>
        <end position="56"/>
    </location>
</feature>
<feature type="domain" description="C3H1-type" evidence="7">
    <location>
        <begin position="94"/>
        <end position="121"/>
    </location>
</feature>
<protein>
    <recommendedName>
        <fullName evidence="7">C3H1-type domain-containing protein</fullName>
    </recommendedName>
</protein>
<dbReference type="GO" id="GO:0003729">
    <property type="term" value="F:mRNA binding"/>
    <property type="evidence" value="ECO:0007669"/>
    <property type="project" value="InterPro"/>
</dbReference>
<feature type="compositionally biased region" description="Polar residues" evidence="6">
    <location>
        <begin position="63"/>
        <end position="72"/>
    </location>
</feature>
<feature type="region of interest" description="Disordered" evidence="6">
    <location>
        <begin position="202"/>
        <end position="242"/>
    </location>
</feature>
<feature type="compositionally biased region" description="Polar residues" evidence="6">
    <location>
        <begin position="411"/>
        <end position="426"/>
    </location>
</feature>
<feature type="compositionally biased region" description="Low complexity" evidence="6">
    <location>
        <begin position="398"/>
        <end position="410"/>
    </location>
</feature>
<feature type="compositionally biased region" description="Low complexity" evidence="6">
    <location>
        <begin position="202"/>
        <end position="214"/>
    </location>
</feature>
<dbReference type="Gene3D" id="4.10.1000.10">
    <property type="entry name" value="Zinc finger, CCCH-type"/>
    <property type="match status" value="1"/>
</dbReference>
<feature type="region of interest" description="Disordered" evidence="6">
    <location>
        <begin position="1"/>
        <end position="88"/>
    </location>
</feature>
<dbReference type="AlphaFoldDB" id="A0A7J6M687"/>
<feature type="compositionally biased region" description="Polar residues" evidence="6">
    <location>
        <begin position="221"/>
        <end position="242"/>
    </location>
</feature>
<feature type="region of interest" description="Disordered" evidence="6">
    <location>
        <begin position="398"/>
        <end position="436"/>
    </location>
</feature>
<evidence type="ECO:0000313" key="9">
    <source>
        <dbReference type="Proteomes" id="UP000591131"/>
    </source>
</evidence>
<evidence type="ECO:0000256" key="1">
    <source>
        <dbReference type="ARBA" id="ARBA00022723"/>
    </source>
</evidence>
<dbReference type="EMBL" id="JAAPAO010000220">
    <property type="protein sequence ID" value="KAF4667062.1"/>
    <property type="molecule type" value="Genomic_DNA"/>
</dbReference>
<comment type="caution">
    <text evidence="8">The sequence shown here is derived from an EMBL/GenBank/DDBJ whole genome shotgun (WGS) entry which is preliminary data.</text>
</comment>
<evidence type="ECO:0000256" key="3">
    <source>
        <dbReference type="ARBA" id="ARBA00022771"/>
    </source>
</evidence>
<sequence>MTSSPTSNKSNNKSTSPRDSTTSPASSTSSRSRRSGASPSSTRSSPKSSSSPSTRSSPRKQQQRYSNDGRTTSVGSPSNNSNSGGEINNMKQQLYKTKVCRHYMRGSCRYGSRCTFAHQLSELGARPDFYKTKMCARRNCKDANCQYAHSPEELRSPFGNSSSQVCLGALDGSCTDPNCKLSHNKTQAQESILAGALELSRQGRLGQQQQEQQQAPAVGVTHTSNSSPSLDGQVSSSIPAMPNWATSPMPTVQSAPNLLTNAARVPVSQSPLLSTSSDLLTNMASNVSPTSSLLSMVSSPYSDTRSVQGTVLPPTLSLDQEATQQLGNTQATAGQEEQEPDLTDPNLLQALETLLAASQQQSTFSESRTAPTVPAGFSSSDASNASDDISALSGMGNLATATSSSEGASSFLPSSVYSAPQTNSLLGGSAAYPGTM</sequence>
<feature type="region of interest" description="Disordered" evidence="6">
    <location>
        <begin position="359"/>
        <end position="385"/>
    </location>
</feature>
<dbReference type="InterPro" id="IPR045877">
    <property type="entry name" value="ZFP36-like"/>
</dbReference>
<accession>A0A7J6M687</accession>
<evidence type="ECO:0000313" key="8">
    <source>
        <dbReference type="EMBL" id="KAF4667062.1"/>
    </source>
</evidence>
<gene>
    <name evidence="8" type="ORF">FOL47_003788</name>
</gene>